<evidence type="ECO:0000259" key="7">
    <source>
        <dbReference type="Pfam" id="PF00724"/>
    </source>
</evidence>
<evidence type="ECO:0000256" key="3">
    <source>
        <dbReference type="ARBA" id="ARBA00022643"/>
    </source>
</evidence>
<dbReference type="AlphaFoldDB" id="A0A543PFF1"/>
<dbReference type="Pfam" id="PF00724">
    <property type="entry name" value="Oxidored_FMN"/>
    <property type="match status" value="1"/>
</dbReference>
<sequence>MSRSLLFSPFDIRGVRVRNRVVVSPMWQYAGRNGFPTDWHLMHLGRFADGGAGIVFQEGTTVERRGCGTRGDVGIWDDDFVAPLQRLASVISDNGSVSAIQLMHAGRKARMSTPMEGRKPLERSPEIPDWDEWEIVAPSAVPLREGLAAPRALALHEVEQVVQSFVDATARAARAGYQVVELHAGHGYLLHQFLSPVTNRRTDRYGGSLENRSRILQEIVEGVRAVWPQDRPVFVRMSAADGSGWGIEDTITVGRRLLAAGVDVIDCSSGGLVGSPMDAATPLSYGYQVQYASEVRRGTGAPTMAVGLIVHPEHAERIIAEGHADLVAVGREVLYNPNWPIDAAVKLGVEDPFSLASHRTAYWLRRRAESVPDLVPSTFLPGAGSGVLEGRGPRRPHRSRRGDPA</sequence>
<keyword evidence="4" id="KW-0521">NADP</keyword>
<evidence type="ECO:0000313" key="8">
    <source>
        <dbReference type="EMBL" id="TQN42802.1"/>
    </source>
</evidence>
<proteinExistence type="predicted"/>
<dbReference type="GO" id="GO:0010181">
    <property type="term" value="F:FMN binding"/>
    <property type="evidence" value="ECO:0007669"/>
    <property type="project" value="InterPro"/>
</dbReference>
<keyword evidence="2" id="KW-0285">Flavoprotein</keyword>
<evidence type="ECO:0000256" key="4">
    <source>
        <dbReference type="ARBA" id="ARBA00022857"/>
    </source>
</evidence>
<keyword evidence="5" id="KW-0560">Oxidoreductase</keyword>
<feature type="compositionally biased region" description="Basic residues" evidence="6">
    <location>
        <begin position="393"/>
        <end position="405"/>
    </location>
</feature>
<keyword evidence="3" id="KW-0288">FMN</keyword>
<evidence type="ECO:0000313" key="9">
    <source>
        <dbReference type="Proteomes" id="UP000319865"/>
    </source>
</evidence>
<dbReference type="RefSeq" id="WP_142025393.1">
    <property type="nucleotide sequence ID" value="NZ_VFQE01000001.1"/>
</dbReference>
<dbReference type="EMBL" id="VFQE01000001">
    <property type="protein sequence ID" value="TQN42802.1"/>
    <property type="molecule type" value="Genomic_DNA"/>
</dbReference>
<dbReference type="Gene3D" id="3.20.20.70">
    <property type="entry name" value="Aldolase class I"/>
    <property type="match status" value="1"/>
</dbReference>
<dbReference type="InterPro" id="IPR013785">
    <property type="entry name" value="Aldolase_TIM"/>
</dbReference>
<feature type="domain" description="NADH:flavin oxidoreductase/NADH oxidase N-terminal" evidence="7">
    <location>
        <begin position="6"/>
        <end position="343"/>
    </location>
</feature>
<dbReference type="PANTHER" id="PTHR43303:SF4">
    <property type="entry name" value="NADPH DEHYDROGENASE C23G7.10C-RELATED"/>
    <property type="match status" value="1"/>
</dbReference>
<comment type="cofactor">
    <cofactor evidence="1">
        <name>FMN</name>
        <dbReference type="ChEBI" id="CHEBI:58210"/>
    </cofactor>
</comment>
<organism evidence="8 9">
    <name type="scientific">Blastococcus colisei</name>
    <dbReference type="NCBI Taxonomy" id="1564162"/>
    <lineage>
        <taxon>Bacteria</taxon>
        <taxon>Bacillati</taxon>
        <taxon>Actinomycetota</taxon>
        <taxon>Actinomycetes</taxon>
        <taxon>Geodermatophilales</taxon>
        <taxon>Geodermatophilaceae</taxon>
        <taxon>Blastococcus</taxon>
    </lineage>
</organism>
<dbReference type="InterPro" id="IPR044152">
    <property type="entry name" value="YqjM-like"/>
</dbReference>
<evidence type="ECO:0000256" key="2">
    <source>
        <dbReference type="ARBA" id="ARBA00022630"/>
    </source>
</evidence>
<comment type="caution">
    <text evidence="8">The sequence shown here is derived from an EMBL/GenBank/DDBJ whole genome shotgun (WGS) entry which is preliminary data.</text>
</comment>
<dbReference type="Proteomes" id="UP000319865">
    <property type="component" value="Unassembled WGS sequence"/>
</dbReference>
<accession>A0A543PFF1</accession>
<dbReference type="SUPFAM" id="SSF51395">
    <property type="entry name" value="FMN-linked oxidoreductases"/>
    <property type="match status" value="1"/>
</dbReference>
<dbReference type="GO" id="GO:0003959">
    <property type="term" value="F:NADPH dehydrogenase activity"/>
    <property type="evidence" value="ECO:0007669"/>
    <property type="project" value="InterPro"/>
</dbReference>
<dbReference type="PANTHER" id="PTHR43303">
    <property type="entry name" value="NADPH DEHYDROGENASE C23G7.10C-RELATED"/>
    <property type="match status" value="1"/>
</dbReference>
<reference evidence="8 9" key="1">
    <citation type="submission" date="2019-06" db="EMBL/GenBank/DDBJ databases">
        <title>Sequencing the genomes of 1000 actinobacteria strains.</title>
        <authorList>
            <person name="Klenk H.-P."/>
        </authorList>
    </citation>
    <scope>NUCLEOTIDE SEQUENCE [LARGE SCALE GENOMIC DNA]</scope>
    <source>
        <strain evidence="8 9">DSM 46837</strain>
    </source>
</reference>
<dbReference type="OrthoDB" id="3169239at2"/>
<gene>
    <name evidence="8" type="ORF">FHU33_2210</name>
</gene>
<dbReference type="InterPro" id="IPR001155">
    <property type="entry name" value="OxRdtase_FMN_N"/>
</dbReference>
<evidence type="ECO:0000256" key="5">
    <source>
        <dbReference type="ARBA" id="ARBA00023002"/>
    </source>
</evidence>
<evidence type="ECO:0000256" key="6">
    <source>
        <dbReference type="SAM" id="MobiDB-lite"/>
    </source>
</evidence>
<feature type="region of interest" description="Disordered" evidence="6">
    <location>
        <begin position="382"/>
        <end position="405"/>
    </location>
</feature>
<evidence type="ECO:0000256" key="1">
    <source>
        <dbReference type="ARBA" id="ARBA00001917"/>
    </source>
</evidence>
<protein>
    <submittedName>
        <fullName evidence="8">2,4-dienoyl-CoA reductase-like NADH-dependent reductase (Old Yellow Enzyme family)</fullName>
    </submittedName>
</protein>
<dbReference type="GO" id="GO:0050661">
    <property type="term" value="F:NADP binding"/>
    <property type="evidence" value="ECO:0007669"/>
    <property type="project" value="InterPro"/>
</dbReference>
<name>A0A543PFF1_9ACTN</name>
<keyword evidence="9" id="KW-1185">Reference proteome</keyword>